<dbReference type="AlphaFoldDB" id="A0A6A6TVY5"/>
<dbReference type="SUPFAM" id="SSF57701">
    <property type="entry name" value="Zn2/Cys6 DNA-binding domain"/>
    <property type="match status" value="1"/>
</dbReference>
<dbReference type="GO" id="GO:0005634">
    <property type="term" value="C:nucleus"/>
    <property type="evidence" value="ECO:0007669"/>
    <property type="project" value="UniProtKB-SubCell"/>
</dbReference>
<dbReference type="GO" id="GO:0008270">
    <property type="term" value="F:zinc ion binding"/>
    <property type="evidence" value="ECO:0007669"/>
    <property type="project" value="InterPro"/>
</dbReference>
<feature type="domain" description="Zn(2)-C6 fungal-type" evidence="5">
    <location>
        <begin position="17"/>
        <end position="46"/>
    </location>
</feature>
<dbReference type="Pfam" id="PF00172">
    <property type="entry name" value="Zn_clus"/>
    <property type="match status" value="1"/>
</dbReference>
<gene>
    <name evidence="6" type="ORF">BT63DRAFT_108522</name>
</gene>
<evidence type="ECO:0000256" key="3">
    <source>
        <dbReference type="ARBA" id="ARBA00023242"/>
    </source>
</evidence>
<dbReference type="CDD" id="cd12148">
    <property type="entry name" value="fungal_TF_MHR"/>
    <property type="match status" value="1"/>
</dbReference>
<evidence type="ECO:0000313" key="6">
    <source>
        <dbReference type="EMBL" id="KAF2663636.1"/>
    </source>
</evidence>
<organism evidence="6 7">
    <name type="scientific">Microthyrium microscopicum</name>
    <dbReference type="NCBI Taxonomy" id="703497"/>
    <lineage>
        <taxon>Eukaryota</taxon>
        <taxon>Fungi</taxon>
        <taxon>Dikarya</taxon>
        <taxon>Ascomycota</taxon>
        <taxon>Pezizomycotina</taxon>
        <taxon>Dothideomycetes</taxon>
        <taxon>Dothideomycetes incertae sedis</taxon>
        <taxon>Microthyriales</taxon>
        <taxon>Microthyriaceae</taxon>
        <taxon>Microthyrium</taxon>
    </lineage>
</organism>
<dbReference type="GO" id="GO:0003677">
    <property type="term" value="F:DNA binding"/>
    <property type="evidence" value="ECO:0007669"/>
    <property type="project" value="InterPro"/>
</dbReference>
<dbReference type="Proteomes" id="UP000799302">
    <property type="component" value="Unassembled WGS sequence"/>
</dbReference>
<feature type="compositionally biased region" description="Low complexity" evidence="4">
    <location>
        <begin position="685"/>
        <end position="700"/>
    </location>
</feature>
<evidence type="ECO:0000256" key="2">
    <source>
        <dbReference type="ARBA" id="ARBA00022723"/>
    </source>
</evidence>
<keyword evidence="7" id="KW-1185">Reference proteome</keyword>
<dbReference type="GO" id="GO:0000981">
    <property type="term" value="F:DNA-binding transcription factor activity, RNA polymerase II-specific"/>
    <property type="evidence" value="ECO:0007669"/>
    <property type="project" value="InterPro"/>
</dbReference>
<feature type="compositionally biased region" description="Polar residues" evidence="4">
    <location>
        <begin position="664"/>
        <end position="678"/>
    </location>
</feature>
<keyword evidence="3" id="KW-0539">Nucleus</keyword>
<dbReference type="PANTHER" id="PTHR31001:SF85">
    <property type="entry name" value="ZN(II)2CYS6 TRANSCRIPTION FACTOR (EUROFUNG)"/>
    <property type="match status" value="1"/>
</dbReference>
<dbReference type="InterPro" id="IPR036864">
    <property type="entry name" value="Zn2-C6_fun-type_DNA-bd_sf"/>
</dbReference>
<dbReference type="InterPro" id="IPR001138">
    <property type="entry name" value="Zn2Cys6_DnaBD"/>
</dbReference>
<protein>
    <recommendedName>
        <fullName evidence="5">Zn(2)-C6 fungal-type domain-containing protein</fullName>
    </recommendedName>
</protein>
<name>A0A6A6TVY5_9PEZI</name>
<dbReference type="InterPro" id="IPR007219">
    <property type="entry name" value="XnlR_reg_dom"/>
</dbReference>
<dbReference type="SMART" id="SM00066">
    <property type="entry name" value="GAL4"/>
    <property type="match status" value="1"/>
</dbReference>
<dbReference type="EMBL" id="MU004244">
    <property type="protein sequence ID" value="KAF2663636.1"/>
    <property type="molecule type" value="Genomic_DNA"/>
</dbReference>
<proteinExistence type="predicted"/>
<reference evidence="6" key="1">
    <citation type="journal article" date="2020" name="Stud. Mycol.">
        <title>101 Dothideomycetes genomes: a test case for predicting lifestyles and emergence of pathogens.</title>
        <authorList>
            <person name="Haridas S."/>
            <person name="Albert R."/>
            <person name="Binder M."/>
            <person name="Bloem J."/>
            <person name="Labutti K."/>
            <person name="Salamov A."/>
            <person name="Andreopoulos B."/>
            <person name="Baker S."/>
            <person name="Barry K."/>
            <person name="Bills G."/>
            <person name="Bluhm B."/>
            <person name="Cannon C."/>
            <person name="Castanera R."/>
            <person name="Culley D."/>
            <person name="Daum C."/>
            <person name="Ezra D."/>
            <person name="Gonzalez J."/>
            <person name="Henrissat B."/>
            <person name="Kuo A."/>
            <person name="Liang C."/>
            <person name="Lipzen A."/>
            <person name="Lutzoni F."/>
            <person name="Magnuson J."/>
            <person name="Mondo S."/>
            <person name="Nolan M."/>
            <person name="Ohm R."/>
            <person name="Pangilinan J."/>
            <person name="Park H.-J."/>
            <person name="Ramirez L."/>
            <person name="Alfaro M."/>
            <person name="Sun H."/>
            <person name="Tritt A."/>
            <person name="Yoshinaga Y."/>
            <person name="Zwiers L.-H."/>
            <person name="Turgeon B."/>
            <person name="Goodwin S."/>
            <person name="Spatafora J."/>
            <person name="Crous P."/>
            <person name="Grigoriev I."/>
        </authorList>
    </citation>
    <scope>NUCLEOTIDE SEQUENCE</scope>
    <source>
        <strain evidence="6">CBS 115976</strain>
    </source>
</reference>
<evidence type="ECO:0000256" key="1">
    <source>
        <dbReference type="ARBA" id="ARBA00004123"/>
    </source>
</evidence>
<feature type="region of interest" description="Disordered" evidence="4">
    <location>
        <begin position="86"/>
        <end position="134"/>
    </location>
</feature>
<dbReference type="PANTHER" id="PTHR31001">
    <property type="entry name" value="UNCHARACTERIZED TRANSCRIPTIONAL REGULATORY PROTEIN"/>
    <property type="match status" value="1"/>
</dbReference>
<dbReference type="Gene3D" id="4.10.240.10">
    <property type="entry name" value="Zn(2)-C6 fungal-type DNA-binding domain"/>
    <property type="match status" value="1"/>
</dbReference>
<dbReference type="PROSITE" id="PS00463">
    <property type="entry name" value="ZN2_CY6_FUNGAL_1"/>
    <property type="match status" value="1"/>
</dbReference>
<evidence type="ECO:0000256" key="4">
    <source>
        <dbReference type="SAM" id="MobiDB-lite"/>
    </source>
</evidence>
<dbReference type="CDD" id="cd00067">
    <property type="entry name" value="GAL4"/>
    <property type="match status" value="1"/>
</dbReference>
<dbReference type="PROSITE" id="PS50048">
    <property type="entry name" value="ZN2_CY6_FUNGAL_2"/>
    <property type="match status" value="1"/>
</dbReference>
<sequence>MDSSKDDDSTGLSSKYSCIICHKRKVKCDRAHPCSNCVKNEATCEYVAPPAPRRKRKKTDDEALKEKVEKYEEQLRALGVKVDESESHLMARSRTSSEQVEAKRRRTNSADNFSPKVHQPEERKGSVCPKPESEGSLLLDAGKSRYVENNLWMSISDELPNSRPLILQDQQENSTDEDQEGTEFDPGSIIFGTRIAGDVASYYPRPTDAMAFWKGFKENVDPITKIVHIPTVQKLIELSCQNVHCISRTNLTLLFAIHLIAIESMSDEEVKDITGENKSIVFKRLLYATQQCFIKGGLLRTSDLTMLTAFILYILGIRCSTDTQTIASLMALAIRVAQRIGLHRDITDHLRPYDIEMRRRVWKQLLLQDWIISELAGITPFHEMYPQWWHTPNPRNLNDADFDVNTTMENLPASKIEPTEMFICQMRYNFGTLFVDGVEQARRRYNVSVGDAFNFSGGSIAERDARIDRLEQHLQDAYLRYVNPIDPVHHMVAIVARAAIANIRIRSHHPRQYADFGASLQREEHDRLFNWSLQALQYDNLIYTTTSLRRFRWHSRQLFQYHPLIYLLTSVRYHRLPTSLSVQDDMWITIQTLITNRPEMIERKQVLHTAIGMLALRAWEVFEHDRKSARQPYTTPPFIALLKPMAGGAVTGSVPPKKVPYKPFQQQRQTQAPTSRPSVSYAPDPQEQQQQSQSFTSPESHVSTPWSWHSNDLYNNTTSAMPQDVPSGDLWSGWDQILVNAEMPINTRG</sequence>
<comment type="subcellular location">
    <subcellularLocation>
        <location evidence="1">Nucleus</location>
    </subcellularLocation>
</comment>
<dbReference type="Pfam" id="PF04082">
    <property type="entry name" value="Fungal_trans"/>
    <property type="match status" value="1"/>
</dbReference>
<accession>A0A6A6TVY5</accession>
<evidence type="ECO:0000313" key="7">
    <source>
        <dbReference type="Proteomes" id="UP000799302"/>
    </source>
</evidence>
<dbReference type="InterPro" id="IPR050613">
    <property type="entry name" value="Sec_Metabolite_Reg"/>
</dbReference>
<feature type="region of interest" description="Disordered" evidence="4">
    <location>
        <begin position="653"/>
        <end position="704"/>
    </location>
</feature>
<evidence type="ECO:0000259" key="5">
    <source>
        <dbReference type="PROSITE" id="PS50048"/>
    </source>
</evidence>
<dbReference type="GO" id="GO:0006351">
    <property type="term" value="P:DNA-templated transcription"/>
    <property type="evidence" value="ECO:0007669"/>
    <property type="project" value="InterPro"/>
</dbReference>
<dbReference type="OrthoDB" id="2269373at2759"/>
<keyword evidence="2" id="KW-0479">Metal-binding</keyword>